<sequence>MPRIKERARTAATEAIAHYQATPGPTRAPTRLAIAQLHLATAQTALGEPEAAIATARQALTGDRTVQSVRGRARELDAHLHRHHPGLRLVRDFTEEIRALGV</sequence>
<reference evidence="2" key="1">
    <citation type="journal article" date="2019" name="Int. J. Syst. Evol. Microbiol.">
        <title>The Global Catalogue of Microorganisms (GCM) 10K type strain sequencing project: providing services to taxonomists for standard genome sequencing and annotation.</title>
        <authorList>
            <consortium name="The Broad Institute Genomics Platform"/>
            <consortium name="The Broad Institute Genome Sequencing Center for Infectious Disease"/>
            <person name="Wu L."/>
            <person name="Ma J."/>
        </authorList>
    </citation>
    <scope>NUCLEOTIDE SEQUENCE [LARGE SCALE GENOMIC DNA]</scope>
    <source>
        <strain evidence="2">PCU 266</strain>
    </source>
</reference>
<evidence type="ECO:0000313" key="2">
    <source>
        <dbReference type="Proteomes" id="UP001596160"/>
    </source>
</evidence>
<keyword evidence="2" id="KW-1185">Reference proteome</keyword>
<dbReference type="Proteomes" id="UP001596160">
    <property type="component" value="Unassembled WGS sequence"/>
</dbReference>
<accession>A0ABW0AK73</accession>
<dbReference type="EMBL" id="JBHSKP010000013">
    <property type="protein sequence ID" value="MFC5154113.1"/>
    <property type="molecule type" value="Genomic_DNA"/>
</dbReference>
<evidence type="ECO:0000313" key="1">
    <source>
        <dbReference type="EMBL" id="MFC5154113.1"/>
    </source>
</evidence>
<evidence type="ECO:0008006" key="3">
    <source>
        <dbReference type="Google" id="ProtNLM"/>
    </source>
</evidence>
<organism evidence="1 2">
    <name type="scientific">Streptomyces amakusaensis</name>
    <dbReference type="NCBI Taxonomy" id="67271"/>
    <lineage>
        <taxon>Bacteria</taxon>
        <taxon>Bacillati</taxon>
        <taxon>Actinomycetota</taxon>
        <taxon>Actinomycetes</taxon>
        <taxon>Kitasatosporales</taxon>
        <taxon>Streptomycetaceae</taxon>
        <taxon>Streptomyces</taxon>
    </lineage>
</organism>
<protein>
    <recommendedName>
        <fullName evidence="3">Transcriptional regulator</fullName>
    </recommendedName>
</protein>
<proteinExistence type="predicted"/>
<gene>
    <name evidence="1" type="ORF">ACFPRH_20470</name>
</gene>
<comment type="caution">
    <text evidence="1">The sequence shown here is derived from an EMBL/GenBank/DDBJ whole genome shotgun (WGS) entry which is preliminary data.</text>
</comment>
<name>A0ABW0AK73_9ACTN</name>
<dbReference type="RefSeq" id="WP_344480227.1">
    <property type="nucleotide sequence ID" value="NZ_BAAASB010000014.1"/>
</dbReference>